<dbReference type="OrthoDB" id="9766750at2"/>
<evidence type="ECO:0000313" key="2">
    <source>
        <dbReference type="EMBL" id="THH40414.1"/>
    </source>
</evidence>
<feature type="region of interest" description="Disordered" evidence="1">
    <location>
        <begin position="10"/>
        <end position="32"/>
    </location>
</feature>
<dbReference type="AlphaFoldDB" id="A0A4S4NKL4"/>
<dbReference type="InterPro" id="IPR010994">
    <property type="entry name" value="RuvA_2-like"/>
</dbReference>
<dbReference type="EMBL" id="SRSF01000002">
    <property type="protein sequence ID" value="THH40414.1"/>
    <property type="molecule type" value="Genomic_DNA"/>
</dbReference>
<evidence type="ECO:0000313" key="3">
    <source>
        <dbReference type="Proteomes" id="UP000308528"/>
    </source>
</evidence>
<evidence type="ECO:0000256" key="1">
    <source>
        <dbReference type="SAM" id="MobiDB-lite"/>
    </source>
</evidence>
<dbReference type="Pfam" id="PF12836">
    <property type="entry name" value="HHH_3"/>
    <property type="match status" value="1"/>
</dbReference>
<gene>
    <name evidence="2" type="ORF">E4021_06675</name>
</gene>
<protein>
    <submittedName>
        <fullName evidence="2">Helix-hairpin-helix domain-containing protein</fullName>
    </submittedName>
</protein>
<name>A0A4S4NKL4_9BACT</name>
<dbReference type="Gene3D" id="1.10.150.280">
    <property type="entry name" value="AF1531-like domain"/>
    <property type="match status" value="1"/>
</dbReference>
<keyword evidence="3" id="KW-1185">Reference proteome</keyword>
<proteinExistence type="predicted"/>
<comment type="caution">
    <text evidence="2">The sequence shown here is derived from an EMBL/GenBank/DDBJ whole genome shotgun (WGS) entry which is preliminary data.</text>
</comment>
<organism evidence="2 3">
    <name type="scientific">Neolewinella litorea</name>
    <dbReference type="NCBI Taxonomy" id="2562452"/>
    <lineage>
        <taxon>Bacteria</taxon>
        <taxon>Pseudomonadati</taxon>
        <taxon>Bacteroidota</taxon>
        <taxon>Saprospiria</taxon>
        <taxon>Saprospirales</taxon>
        <taxon>Lewinellaceae</taxon>
        <taxon>Neolewinella</taxon>
    </lineage>
</organism>
<sequence>MFFLCVPATKSRQVAPQTGPHPPGTRNRPAQPSRFLRHPRAAALLLFLVLGWPVGAQTEPVDQLIEDVVAQQAEEGGEFTFNAAFDVLEAYARRPLDLNAATAEELGSLYLLSPLQIDRLLAYREALGRFISIYELQAVPGLDLETIRRLLPYVKVGTGLDDVSVPLSTLLTQGTREVYIRAGRRLERARGYTPPNPAYAGSPLRLYTKYRQRYGNQLSLGVVAEKDPGEPFFRGGRGFDFYSAHLFLRNLDRRVRAVALGDFTVSMGQGLILFTGFGFGKSSYTTSVARTSPTLQPYASVNEFNFMRGAGTTLALGEDLELTLFGSHRRRTANPTRDSLGVTSLNLSGYHRTVGERMDRNALTQTSYGGSLRYRPTPRLHLGLNLLGEHLSRPLLPTPRPYNRFYFRGTDLQNVSLDYRYRLRNFSFFGEVAGAVGAGTAMLHGVNLGIDRRTDVAVVYRKYDRDYQALSAQPFGESGGGRNEEGLYVGLEVRPAARWRINAYYDLWHHDWVRYNLDAPTAGREYRLRLSYARKRKLDSYLEIRTETKGATLRSDQDDRLDAVVDRTRFQARLHAGYHLSPTLEWRSRLDMGFTRYAGTDARRGILLFQDLHYRPMGPLSFSARLAAFATPGYEVRFYEYENGLTYNAYVLPYYGEGVRGYLLLRYKGIRGLTLEARAARSQSTDGNTFGTGQEATGKTHRTDLSAQVIWRW</sequence>
<accession>A0A4S4NKL4</accession>
<reference evidence="2 3" key="1">
    <citation type="submission" date="2019-04" db="EMBL/GenBank/DDBJ databases">
        <title>Lewinella litorea sp. nov., isolated from a marine sand.</title>
        <authorList>
            <person name="Yoon J.-H."/>
        </authorList>
    </citation>
    <scope>NUCLEOTIDE SEQUENCE [LARGE SCALE GENOMIC DNA]</scope>
    <source>
        <strain evidence="2 3">HSMS-39</strain>
    </source>
</reference>
<dbReference type="Proteomes" id="UP000308528">
    <property type="component" value="Unassembled WGS sequence"/>
</dbReference>
<dbReference type="SUPFAM" id="SSF47781">
    <property type="entry name" value="RuvA domain 2-like"/>
    <property type="match status" value="1"/>
</dbReference>